<keyword evidence="2" id="KW-0479">Metal-binding</keyword>
<evidence type="ECO:0000256" key="5">
    <source>
        <dbReference type="RuleBase" id="RU003465"/>
    </source>
</evidence>
<dbReference type="PANTHER" id="PTHR13832:SF837">
    <property type="entry name" value="PROTEIN PHOSPHATASE 2C-LIKE DOMAIN-CONTAINING PROTEIN 1"/>
    <property type="match status" value="1"/>
</dbReference>
<feature type="domain" description="PPM-type phosphatase" evidence="7">
    <location>
        <begin position="135"/>
        <end position="523"/>
    </location>
</feature>
<comment type="caution">
    <text evidence="8">The sequence shown here is derived from an EMBL/GenBank/DDBJ whole genome shotgun (WGS) entry which is preliminary data.</text>
</comment>
<evidence type="ECO:0000259" key="7">
    <source>
        <dbReference type="PROSITE" id="PS51746"/>
    </source>
</evidence>
<evidence type="ECO:0000256" key="2">
    <source>
        <dbReference type="ARBA" id="ARBA00022723"/>
    </source>
</evidence>
<dbReference type="Pfam" id="PF00481">
    <property type="entry name" value="PP2C"/>
    <property type="match status" value="2"/>
</dbReference>
<evidence type="ECO:0000313" key="9">
    <source>
        <dbReference type="Proteomes" id="UP000321518"/>
    </source>
</evidence>
<dbReference type="InterPro" id="IPR036457">
    <property type="entry name" value="PPM-type-like_dom_sf"/>
</dbReference>
<dbReference type="AlphaFoldDB" id="A0A511KF83"/>
<evidence type="ECO:0000256" key="4">
    <source>
        <dbReference type="ARBA" id="ARBA00022912"/>
    </source>
</evidence>
<evidence type="ECO:0000256" key="6">
    <source>
        <dbReference type="SAM" id="MobiDB-lite"/>
    </source>
</evidence>
<dbReference type="Gene3D" id="3.60.40.10">
    <property type="entry name" value="PPM-type phosphatase domain"/>
    <property type="match status" value="1"/>
</dbReference>
<evidence type="ECO:0000256" key="3">
    <source>
        <dbReference type="ARBA" id="ARBA00022801"/>
    </source>
</evidence>
<dbReference type="CDD" id="cd00143">
    <property type="entry name" value="PP2Cc"/>
    <property type="match status" value="1"/>
</dbReference>
<evidence type="ECO:0000256" key="1">
    <source>
        <dbReference type="ARBA" id="ARBA00006702"/>
    </source>
</evidence>
<dbReference type="Proteomes" id="UP000321518">
    <property type="component" value="Unassembled WGS sequence"/>
</dbReference>
<sequence>MVQDSKRTGRPADALTPVHTTPDVPAIPPLHTRRSGSSLSPLAKDGSGSPPNLRIDVDAVNATTSPAPEEAGGPGFIPSTSSSSSSSSSRPAAVGAKMSDPDARTVDQTEAEGKETYGRLNQHPKRGENEECGFKVGVSVDRNKKCRRVMEDAHSFVYDFGGIRGQGYFAVFDGHAGKHAAEWCGYHFHEHLLDNLRKAPATPVPDLLNATFHTVDQKLSELAAQDGTHSGCTAVTCFLRLEEDDGQPAGEASGVSGEVVEVREGEKVEADAEGALKAARGETQQLTDESDRGLAGEGGVSAKEGGLGARTASDVKNKIKNMLKGHSSGNSFHNESALSTSAGNTPQSSANPSPTSTQSTQSSVATPDVSISKPAVKKKAAKRTLYTANVGDARAVLSRGGKAVRLTYDHKGSDTREAKRISDAGGFVLNNRVNGVLAVTRSLGDSSMKEFVVGAPFTTETTLGPEDDYLIVACDGLWDVCSDQEAVDLIHDLDDPQEASQKLLDHALSQFSSDNLSILVVRTKLGVVRTKLGASAAKVDGFVGETPESDSSA</sequence>
<gene>
    <name evidence="8" type="ORF">Rt10032_c07g3048</name>
</gene>
<dbReference type="GO" id="GO:0004722">
    <property type="term" value="F:protein serine/threonine phosphatase activity"/>
    <property type="evidence" value="ECO:0007669"/>
    <property type="project" value="InterPro"/>
</dbReference>
<dbReference type="InterPro" id="IPR001932">
    <property type="entry name" value="PPM-type_phosphatase-like_dom"/>
</dbReference>
<dbReference type="SMART" id="SM00332">
    <property type="entry name" value="PP2Cc"/>
    <property type="match status" value="1"/>
</dbReference>
<dbReference type="PROSITE" id="PS51746">
    <property type="entry name" value="PPM_2"/>
    <property type="match status" value="1"/>
</dbReference>
<reference evidence="8 9" key="1">
    <citation type="submission" date="2019-07" db="EMBL/GenBank/DDBJ databases">
        <title>Rhodotorula toruloides NBRC10032 genome sequencing.</title>
        <authorList>
            <person name="Shida Y."/>
            <person name="Takaku H."/>
            <person name="Ogasawara W."/>
            <person name="Mori K."/>
        </authorList>
    </citation>
    <scope>NUCLEOTIDE SEQUENCE [LARGE SCALE GENOMIC DNA]</scope>
    <source>
        <strain evidence="8 9">NBRC10032</strain>
    </source>
</reference>
<accession>A0A511KF83</accession>
<dbReference type="SUPFAM" id="SSF81606">
    <property type="entry name" value="PP2C-like"/>
    <property type="match status" value="2"/>
</dbReference>
<evidence type="ECO:0000313" key="8">
    <source>
        <dbReference type="EMBL" id="GEM09031.1"/>
    </source>
</evidence>
<feature type="compositionally biased region" description="Low complexity" evidence="6">
    <location>
        <begin position="249"/>
        <end position="259"/>
    </location>
</feature>
<dbReference type="OrthoDB" id="10264738at2759"/>
<feature type="region of interest" description="Disordered" evidence="6">
    <location>
        <begin position="1"/>
        <end position="129"/>
    </location>
</feature>
<feature type="compositionally biased region" description="Low complexity" evidence="6">
    <location>
        <begin position="79"/>
        <end position="89"/>
    </location>
</feature>
<dbReference type="InterPro" id="IPR000222">
    <property type="entry name" value="PP2C_BS"/>
</dbReference>
<proteinExistence type="inferred from homology"/>
<dbReference type="PANTHER" id="PTHR13832">
    <property type="entry name" value="PROTEIN PHOSPHATASE 2C"/>
    <property type="match status" value="1"/>
</dbReference>
<feature type="compositionally biased region" description="Polar residues" evidence="6">
    <location>
        <begin position="327"/>
        <end position="343"/>
    </location>
</feature>
<feature type="compositionally biased region" description="Basic and acidic residues" evidence="6">
    <location>
        <begin position="99"/>
        <end position="117"/>
    </location>
</feature>
<comment type="similarity">
    <text evidence="1 5">Belongs to the PP2C family.</text>
</comment>
<feature type="region of interest" description="Disordered" evidence="6">
    <location>
        <begin position="276"/>
        <end position="376"/>
    </location>
</feature>
<organism evidence="8 9">
    <name type="scientific">Rhodotorula toruloides</name>
    <name type="common">Yeast</name>
    <name type="synonym">Rhodosporidium toruloides</name>
    <dbReference type="NCBI Taxonomy" id="5286"/>
    <lineage>
        <taxon>Eukaryota</taxon>
        <taxon>Fungi</taxon>
        <taxon>Dikarya</taxon>
        <taxon>Basidiomycota</taxon>
        <taxon>Pucciniomycotina</taxon>
        <taxon>Microbotryomycetes</taxon>
        <taxon>Sporidiobolales</taxon>
        <taxon>Sporidiobolaceae</taxon>
        <taxon>Rhodotorula</taxon>
    </lineage>
</organism>
<dbReference type="PROSITE" id="PS01032">
    <property type="entry name" value="PPM_1"/>
    <property type="match status" value="1"/>
</dbReference>
<keyword evidence="4 5" id="KW-0904">Protein phosphatase</keyword>
<dbReference type="InterPro" id="IPR015655">
    <property type="entry name" value="PP2C"/>
</dbReference>
<dbReference type="EMBL" id="BJWK01000007">
    <property type="protein sequence ID" value="GEM09031.1"/>
    <property type="molecule type" value="Genomic_DNA"/>
</dbReference>
<keyword evidence="3 5" id="KW-0378">Hydrolase</keyword>
<feature type="region of interest" description="Disordered" evidence="6">
    <location>
        <begin position="247"/>
        <end position="266"/>
    </location>
</feature>
<name>A0A511KF83_RHOTO</name>
<dbReference type="GO" id="GO:0046872">
    <property type="term" value="F:metal ion binding"/>
    <property type="evidence" value="ECO:0007669"/>
    <property type="project" value="UniProtKB-KW"/>
</dbReference>
<feature type="compositionally biased region" description="Low complexity" evidence="6">
    <location>
        <begin position="344"/>
        <end position="367"/>
    </location>
</feature>
<protein>
    <submittedName>
        <fullName evidence="8">Protein phosphatase 2C</fullName>
    </submittedName>
</protein>